<organism evidence="1 2">
    <name type="scientific">Kyrpidia spormannii</name>
    <dbReference type="NCBI Taxonomy" id="2055160"/>
    <lineage>
        <taxon>Bacteria</taxon>
        <taxon>Bacillati</taxon>
        <taxon>Bacillota</taxon>
        <taxon>Bacilli</taxon>
        <taxon>Bacillales</taxon>
        <taxon>Alicyclobacillaceae</taxon>
        <taxon>Kyrpidia</taxon>
    </lineage>
</organism>
<sequence>MAGVVGVELSSNQKKAYRKADRYGIYEANVRQDYNHKTSHALVLSSPWGQLVAYTALIFKGQTRRHHGVRHS</sequence>
<dbReference type="EMBL" id="LR792684">
    <property type="protein sequence ID" value="CAB3395278.1"/>
    <property type="molecule type" value="Genomic_DNA"/>
</dbReference>
<dbReference type="Proteomes" id="UP000501793">
    <property type="component" value="Chromosome"/>
</dbReference>
<protein>
    <submittedName>
        <fullName evidence="1">Uncharacterized protein</fullName>
    </submittedName>
</protein>
<reference evidence="1" key="1">
    <citation type="submission" date="2020-04" db="EMBL/GenBank/DDBJ databases">
        <authorList>
            <person name="Hogendoorn C."/>
        </authorList>
    </citation>
    <scope>NUCLEOTIDE SEQUENCE</scope>
    <source>
        <strain evidence="1">FAVT5</strain>
    </source>
</reference>
<keyword evidence="2" id="KW-1185">Reference proteome</keyword>
<evidence type="ECO:0000313" key="1">
    <source>
        <dbReference type="EMBL" id="CAB3395278.1"/>
    </source>
</evidence>
<evidence type="ECO:0000313" key="2">
    <source>
        <dbReference type="Proteomes" id="UP000501793"/>
    </source>
</evidence>
<gene>
    <name evidence="1" type="ORF">FAVT5_3307</name>
</gene>
<proteinExistence type="predicted"/>
<name>A0ACA8ZDC4_9BACL</name>
<accession>A0ACA8ZDC4</accession>